<evidence type="ECO:0000256" key="4">
    <source>
        <dbReference type="SAM" id="Phobius"/>
    </source>
</evidence>
<feature type="transmembrane region" description="Helical" evidence="4">
    <location>
        <begin position="323"/>
        <end position="349"/>
    </location>
</feature>
<keyword evidence="2 4" id="KW-1133">Transmembrane helix</keyword>
<feature type="transmembrane region" description="Helical" evidence="4">
    <location>
        <begin position="21"/>
        <end position="47"/>
    </location>
</feature>
<organism evidence="5 6">
    <name type="scientific">Victivallis vadensis</name>
    <dbReference type="NCBI Taxonomy" id="172901"/>
    <lineage>
        <taxon>Bacteria</taxon>
        <taxon>Pseudomonadati</taxon>
        <taxon>Lentisphaerota</taxon>
        <taxon>Lentisphaeria</taxon>
        <taxon>Victivallales</taxon>
        <taxon>Victivallaceae</taxon>
        <taxon>Victivallis</taxon>
    </lineage>
</organism>
<evidence type="ECO:0000256" key="2">
    <source>
        <dbReference type="ARBA" id="ARBA00022989"/>
    </source>
</evidence>
<dbReference type="InterPro" id="IPR036259">
    <property type="entry name" value="MFS_trans_sf"/>
</dbReference>
<accession>A0A848B7M3</accession>
<feature type="transmembrane region" description="Helical" evidence="4">
    <location>
        <begin position="358"/>
        <end position="380"/>
    </location>
</feature>
<name>A0A848B7M3_9BACT</name>
<dbReference type="EMBL" id="JABAEW010000074">
    <property type="protein sequence ID" value="NMD89052.1"/>
    <property type="molecule type" value="Genomic_DNA"/>
</dbReference>
<evidence type="ECO:0000313" key="5">
    <source>
        <dbReference type="EMBL" id="NMD89052.1"/>
    </source>
</evidence>
<keyword evidence="1 4" id="KW-0812">Transmembrane</keyword>
<dbReference type="SUPFAM" id="SSF103473">
    <property type="entry name" value="MFS general substrate transporter"/>
    <property type="match status" value="1"/>
</dbReference>
<dbReference type="Gene3D" id="1.20.1250.20">
    <property type="entry name" value="MFS general substrate transporter like domains"/>
    <property type="match status" value="1"/>
</dbReference>
<reference evidence="5 6" key="1">
    <citation type="submission" date="2020-04" db="EMBL/GenBank/DDBJ databases">
        <authorList>
            <person name="Hitch T.C.A."/>
            <person name="Wylensek D."/>
            <person name="Clavel T."/>
        </authorList>
    </citation>
    <scope>NUCLEOTIDE SEQUENCE [LARGE SCALE GENOMIC DNA]</scope>
    <source>
        <strain evidence="5 6">COR2-253-APC-1A</strain>
    </source>
</reference>
<feature type="transmembrane region" description="Helical" evidence="4">
    <location>
        <begin position="53"/>
        <end position="70"/>
    </location>
</feature>
<proteinExistence type="predicted"/>
<feature type="transmembrane region" description="Helical" evidence="4">
    <location>
        <begin position="153"/>
        <end position="176"/>
    </location>
</feature>
<protein>
    <submittedName>
        <fullName evidence="5">MFS transporter</fullName>
    </submittedName>
</protein>
<feature type="transmembrane region" description="Helical" evidence="4">
    <location>
        <begin position="237"/>
        <end position="257"/>
    </location>
</feature>
<evidence type="ECO:0000313" key="6">
    <source>
        <dbReference type="Proteomes" id="UP000576225"/>
    </source>
</evidence>
<gene>
    <name evidence="5" type="ORF">HF882_20920</name>
</gene>
<feature type="transmembrane region" description="Helical" evidence="4">
    <location>
        <begin position="182"/>
        <end position="204"/>
    </location>
</feature>
<dbReference type="RefSeq" id="WP_168964003.1">
    <property type="nucleotide sequence ID" value="NZ_JABAEW010000074.1"/>
</dbReference>
<feature type="transmembrane region" description="Helical" evidence="4">
    <location>
        <begin position="299"/>
        <end position="317"/>
    </location>
</feature>
<dbReference type="Proteomes" id="UP000576225">
    <property type="component" value="Unassembled WGS sequence"/>
</dbReference>
<sequence>MKNKMIFPGPLSVVQQHRSQKFYYIFNLINGLSYMCLGETVIILLAVKIKSSDAIVAVLGSMSFFGYLMLPLGKKLTSHVGAVKTQAICWVLRNISALIVASSAIFYWLNLTVPAIFLLLGGAWLFYGFRSAGVVMSQPLVGDIAAEKERGRVLAISNALFFGSCLLALLGITLLLQRNQSIWILVGVIAFGAMCGIFASAVFYRVDETAALRDSAGKALGADFHYAVRSPSLRKQICAVFFVNLGTILLLPISILALKRGYALNDFEILKFALLQFGTSSLMSLLTGRLSRHIAPEKILLGAYAALLMPVLFWLFAPGQYVFWYFVPLWGIAGAATVSATNAATHYFLQSVPVAKRIAVSIFLSIFTGAGAGIAGMAVGSGLLKFCAGIAGASDPLTQYRWYFLLAGVLLFPGVVLISRLPHFQSHA</sequence>
<evidence type="ECO:0000256" key="3">
    <source>
        <dbReference type="ARBA" id="ARBA00023136"/>
    </source>
</evidence>
<dbReference type="InterPro" id="IPR011701">
    <property type="entry name" value="MFS"/>
</dbReference>
<dbReference type="GO" id="GO:0022857">
    <property type="term" value="F:transmembrane transporter activity"/>
    <property type="evidence" value="ECO:0007669"/>
    <property type="project" value="InterPro"/>
</dbReference>
<feature type="transmembrane region" description="Helical" evidence="4">
    <location>
        <begin position="91"/>
        <end position="109"/>
    </location>
</feature>
<dbReference type="AlphaFoldDB" id="A0A848B7M3"/>
<keyword evidence="3 4" id="KW-0472">Membrane</keyword>
<dbReference type="Pfam" id="PF07690">
    <property type="entry name" value="MFS_1"/>
    <property type="match status" value="1"/>
</dbReference>
<feature type="transmembrane region" description="Helical" evidence="4">
    <location>
        <begin position="115"/>
        <end position="141"/>
    </location>
</feature>
<evidence type="ECO:0000256" key="1">
    <source>
        <dbReference type="ARBA" id="ARBA00022692"/>
    </source>
</evidence>
<feature type="transmembrane region" description="Helical" evidence="4">
    <location>
        <begin position="400"/>
        <end position="418"/>
    </location>
</feature>
<comment type="caution">
    <text evidence="5">The sequence shown here is derived from an EMBL/GenBank/DDBJ whole genome shotgun (WGS) entry which is preliminary data.</text>
</comment>